<dbReference type="InterPro" id="IPR004203">
    <property type="entry name" value="Cyt_c_oxidase_su4_fam"/>
</dbReference>
<dbReference type="FunFam" id="1.10.442.10:FF:000001">
    <property type="entry name" value="Cytochrome c oxidase subunit 4 isoform 1"/>
    <property type="match status" value="1"/>
</dbReference>
<evidence type="ECO:0000256" key="6">
    <source>
        <dbReference type="ARBA" id="ARBA00022989"/>
    </source>
</evidence>
<comment type="caution">
    <text evidence="9">Lacks conserved residue(s) required for the propagation of feature annotation.</text>
</comment>
<evidence type="ECO:0000256" key="3">
    <source>
        <dbReference type="ARBA" id="ARBA00008135"/>
    </source>
</evidence>
<dbReference type="Pfam" id="PF02936">
    <property type="entry name" value="COX4"/>
    <property type="match status" value="2"/>
</dbReference>
<feature type="transmembrane region" description="Helical" evidence="9">
    <location>
        <begin position="126"/>
        <end position="144"/>
    </location>
</feature>
<dbReference type="PRINTS" id="PR01873">
    <property type="entry name" value="CYTCOXIDASE4"/>
</dbReference>
<name>A0A673VCB2_SURSU</name>
<evidence type="ECO:0000256" key="8">
    <source>
        <dbReference type="ARBA" id="ARBA00023136"/>
    </source>
</evidence>
<organism evidence="10 11">
    <name type="scientific">Suricata suricatta</name>
    <name type="common">Meerkat</name>
    <dbReference type="NCBI Taxonomy" id="37032"/>
    <lineage>
        <taxon>Eukaryota</taxon>
        <taxon>Metazoa</taxon>
        <taxon>Chordata</taxon>
        <taxon>Craniata</taxon>
        <taxon>Vertebrata</taxon>
        <taxon>Euteleostomi</taxon>
        <taxon>Mammalia</taxon>
        <taxon>Eutheria</taxon>
        <taxon>Laurasiatheria</taxon>
        <taxon>Carnivora</taxon>
        <taxon>Feliformia</taxon>
        <taxon>Herpestidae</taxon>
        <taxon>Suricata</taxon>
    </lineage>
</organism>
<comment type="subunit">
    <text evidence="9">Component of the cytochrome c oxidase (complex IV, CIV), a multisubunit enzyme composed of 14 subunits.</text>
</comment>
<protein>
    <recommendedName>
        <fullName evidence="9">Cytochrome c oxidase subunit 4</fullName>
    </recommendedName>
</protein>
<dbReference type="GO" id="GO:0006123">
    <property type="term" value="P:mitochondrial electron transport, cytochrome c to oxygen"/>
    <property type="evidence" value="ECO:0007669"/>
    <property type="project" value="InterPro"/>
</dbReference>
<dbReference type="SUPFAM" id="SSF81406">
    <property type="entry name" value="Mitochondrial cytochrome c oxidase subunit IV"/>
    <property type="match status" value="2"/>
</dbReference>
<comment type="function">
    <text evidence="9">Component of the cytochrome c oxidase, the last enzyme in the mitochondrial electron transport chain which drives oxidative phosphorylation.</text>
</comment>
<reference evidence="10" key="2">
    <citation type="submission" date="2025-08" db="UniProtKB">
        <authorList>
            <consortium name="Ensembl"/>
        </authorList>
    </citation>
    <scope>IDENTIFICATION</scope>
</reference>
<keyword evidence="11" id="KW-1185">Reference proteome</keyword>
<dbReference type="PANTHER" id="PTHR10707:SF12">
    <property type="entry name" value="CYTOCHROME C OXIDASE SUBUNIT 4 ISOFORM 1, MITOCHONDRIAL"/>
    <property type="match status" value="1"/>
</dbReference>
<dbReference type="CDD" id="cd00922">
    <property type="entry name" value="Cyt_c_Oxidase_IV"/>
    <property type="match status" value="1"/>
</dbReference>
<dbReference type="UniPathway" id="UPA00705"/>
<keyword evidence="6 9" id="KW-1133">Transmembrane helix</keyword>
<evidence type="ECO:0000256" key="9">
    <source>
        <dbReference type="RuleBase" id="RU367145"/>
    </source>
</evidence>
<comment type="subcellular location">
    <subcellularLocation>
        <location evidence="1 9">Mitochondrion inner membrane</location>
        <topology evidence="1 9">Single-pass membrane protein</topology>
    </subcellularLocation>
</comment>
<reference evidence="10 11" key="1">
    <citation type="submission" date="2019-05" db="EMBL/GenBank/DDBJ databases">
        <title>A Chromosome-scale Meerkat (S. suricatta) Genome Assembly.</title>
        <authorList>
            <person name="Dudchenko O."/>
            <person name="Lieberman Aiden E."/>
            <person name="Tung J."/>
            <person name="Barreiro L.B."/>
            <person name="Clutton-Brock T.H."/>
        </authorList>
    </citation>
    <scope>NUCLEOTIDE SEQUENCE [LARGE SCALE GENOMIC DNA]</scope>
</reference>
<accession>A0A673VCB2</accession>
<evidence type="ECO:0000256" key="2">
    <source>
        <dbReference type="ARBA" id="ARBA00004673"/>
    </source>
</evidence>
<dbReference type="Proteomes" id="UP000472268">
    <property type="component" value="Chromosome 16"/>
</dbReference>
<dbReference type="AlphaFoldDB" id="A0A673VCB2"/>
<sequence>MHRWAFPIGVCPCSYGSCAFFSFRMLAARVFSLIGKRAISTSVCVRAHGSVVKSEDYALPSYVDRRDYPLPDVAHVKTLSASQKALKEKEKAPWSSLSIDEKVELYRIKFNESFAEMNRSTNQWKTVVGTALFFIGFTALIIIWEKHYSHFWPACSCWTRPRVSVLQSRRAARGLCFMVYGPIPHTFEEEWVAKQTKRMLDMKVSPIQGFAAKWDYDKNEWKK</sequence>
<keyword evidence="7 9" id="KW-0496">Mitochondrion</keyword>
<dbReference type="GO" id="GO:0005743">
    <property type="term" value="C:mitochondrial inner membrane"/>
    <property type="evidence" value="ECO:0007669"/>
    <property type="project" value="UniProtKB-SubCell"/>
</dbReference>
<dbReference type="Gene3D" id="1.10.442.10">
    <property type="entry name" value="Cytochrome c oxidase subunit IV"/>
    <property type="match status" value="2"/>
</dbReference>
<dbReference type="PANTHER" id="PTHR10707">
    <property type="entry name" value="CYTOCHROME C OXIDASE SUBUNIT IV"/>
    <property type="match status" value="1"/>
</dbReference>
<comment type="pathway">
    <text evidence="2 9">Energy metabolism; oxidative phosphorylation.</text>
</comment>
<dbReference type="InterPro" id="IPR036639">
    <property type="entry name" value="Cyt_c_oxidase_su4_sf"/>
</dbReference>
<evidence type="ECO:0000256" key="7">
    <source>
        <dbReference type="ARBA" id="ARBA00023128"/>
    </source>
</evidence>
<evidence type="ECO:0000256" key="1">
    <source>
        <dbReference type="ARBA" id="ARBA00004434"/>
    </source>
</evidence>
<dbReference type="InterPro" id="IPR013288">
    <property type="entry name" value="Cyt_c_oxidase_su4"/>
</dbReference>
<reference evidence="10" key="3">
    <citation type="submission" date="2025-09" db="UniProtKB">
        <authorList>
            <consortium name="Ensembl"/>
        </authorList>
    </citation>
    <scope>IDENTIFICATION</scope>
</reference>
<keyword evidence="5 9" id="KW-0999">Mitochondrion inner membrane</keyword>
<feature type="transmembrane region" description="Helical" evidence="9">
    <location>
        <begin position="6"/>
        <end position="27"/>
    </location>
</feature>
<dbReference type="Ensembl" id="ENSSSUT00005035763.1">
    <property type="protein sequence ID" value="ENSSSUP00005031342.1"/>
    <property type="gene ID" value="ENSSSUG00005020237.1"/>
</dbReference>
<keyword evidence="8 9" id="KW-0472">Membrane</keyword>
<evidence type="ECO:0000313" key="11">
    <source>
        <dbReference type="Proteomes" id="UP000472268"/>
    </source>
</evidence>
<evidence type="ECO:0000313" key="10">
    <source>
        <dbReference type="Ensembl" id="ENSSSUP00005031342.1"/>
    </source>
</evidence>
<evidence type="ECO:0000256" key="5">
    <source>
        <dbReference type="ARBA" id="ARBA00022792"/>
    </source>
</evidence>
<gene>
    <name evidence="10" type="primary">LOC115280703</name>
</gene>
<dbReference type="GO" id="GO:0045277">
    <property type="term" value="C:respiratory chain complex IV"/>
    <property type="evidence" value="ECO:0007669"/>
    <property type="project" value="InterPro"/>
</dbReference>
<proteinExistence type="inferred from homology"/>
<dbReference type="OMA" id="LSDEWKH"/>
<evidence type="ECO:0000256" key="4">
    <source>
        <dbReference type="ARBA" id="ARBA00022692"/>
    </source>
</evidence>
<keyword evidence="4 9" id="KW-0812">Transmembrane</keyword>
<comment type="similarity">
    <text evidence="3 9">Belongs to the cytochrome c oxidase IV family.</text>
</comment>